<dbReference type="GO" id="GO:0016818">
    <property type="term" value="F:hydrolase activity, acting on acid anhydrides, in phosphorus-containing anhydrides"/>
    <property type="evidence" value="ECO:0007669"/>
    <property type="project" value="InterPro"/>
</dbReference>
<dbReference type="SUPFAM" id="SSF55811">
    <property type="entry name" value="Nudix"/>
    <property type="match status" value="1"/>
</dbReference>
<protein>
    <submittedName>
        <fullName evidence="8">NUDIX hydrolase</fullName>
    </submittedName>
</protein>
<reference evidence="8 9" key="1">
    <citation type="submission" date="2018-07" db="EMBL/GenBank/DDBJ databases">
        <title>Arthrobacter sp. nov., isolated from raw cow's milk with high bacterial count.</title>
        <authorList>
            <person name="Hahne J."/>
            <person name="Isele D."/>
            <person name="Lipski A."/>
        </authorList>
    </citation>
    <scope>NUCLEOTIDE SEQUENCE [LARGE SCALE GENOMIC DNA]</scope>
    <source>
        <strain evidence="8 9">JZ R-35</strain>
    </source>
</reference>
<sequence length="261" mass="27342">MSTPPAVVKDAATVLLLRPARDAQGVEVFMQVRASSMAFAAGAAVFPGGSVDASDREGTEAWGAIAGADRLGLDPTNAAERALAGAVVSAALRETFEECGVLLAEGGDGAVAPGDRDDLAAHRVGLAALLDERNLAPLLGALTCVDRWITPEGEPRRYDTRFFAAVLPEGQEADDATTETARSFWVRPAEALEQFAQGTLALMPPTWAQLDRLSQASTLAEALAPAVAEVTVPVLEHTDGTVVAHFWGTEAYRKAGKPQHS</sequence>
<keyword evidence="9" id="KW-1185">Reference proteome</keyword>
<dbReference type="PANTHER" id="PTHR12318:SF0">
    <property type="entry name" value="ACYL-COENZYME A DIPHOSPHATASE NUDT19"/>
    <property type="match status" value="1"/>
</dbReference>
<dbReference type="RefSeq" id="WP_119423359.1">
    <property type="nucleotide sequence ID" value="NZ_QQXK01000002.1"/>
</dbReference>
<gene>
    <name evidence="8" type="ORF">DWB68_01500</name>
</gene>
<keyword evidence="5" id="KW-0460">Magnesium</keyword>
<proteinExistence type="predicted"/>
<dbReference type="InterPro" id="IPR000086">
    <property type="entry name" value="NUDIX_hydrolase_dom"/>
</dbReference>
<keyword evidence="6" id="KW-0464">Manganese</keyword>
<organism evidence="8 9">
    <name type="scientific">Galactobacter valiniphilus</name>
    <dbReference type="NCBI Taxonomy" id="2676122"/>
    <lineage>
        <taxon>Bacteria</taxon>
        <taxon>Bacillati</taxon>
        <taxon>Actinomycetota</taxon>
        <taxon>Actinomycetes</taxon>
        <taxon>Micrococcales</taxon>
        <taxon>Micrococcaceae</taxon>
        <taxon>Galactobacter</taxon>
    </lineage>
</organism>
<dbReference type="InterPro" id="IPR039121">
    <property type="entry name" value="NUDT19"/>
</dbReference>
<evidence type="ECO:0000259" key="7">
    <source>
        <dbReference type="PROSITE" id="PS51462"/>
    </source>
</evidence>
<dbReference type="GO" id="GO:0046872">
    <property type="term" value="F:metal ion binding"/>
    <property type="evidence" value="ECO:0007669"/>
    <property type="project" value="UniProtKB-KW"/>
</dbReference>
<evidence type="ECO:0000256" key="2">
    <source>
        <dbReference type="ARBA" id="ARBA00001946"/>
    </source>
</evidence>
<evidence type="ECO:0000313" key="8">
    <source>
        <dbReference type="EMBL" id="RII43600.1"/>
    </source>
</evidence>
<keyword evidence="4 8" id="KW-0378">Hydrolase</keyword>
<comment type="cofactor">
    <cofactor evidence="2">
        <name>Mg(2+)</name>
        <dbReference type="ChEBI" id="CHEBI:18420"/>
    </cofactor>
</comment>
<feature type="domain" description="Nudix hydrolase" evidence="7">
    <location>
        <begin position="7"/>
        <end position="209"/>
    </location>
</feature>
<evidence type="ECO:0000313" key="9">
    <source>
        <dbReference type="Proteomes" id="UP000265419"/>
    </source>
</evidence>
<evidence type="ECO:0000256" key="5">
    <source>
        <dbReference type="ARBA" id="ARBA00022842"/>
    </source>
</evidence>
<dbReference type="EMBL" id="QQXK01000002">
    <property type="protein sequence ID" value="RII43600.1"/>
    <property type="molecule type" value="Genomic_DNA"/>
</dbReference>
<evidence type="ECO:0000256" key="4">
    <source>
        <dbReference type="ARBA" id="ARBA00022801"/>
    </source>
</evidence>
<evidence type="ECO:0000256" key="1">
    <source>
        <dbReference type="ARBA" id="ARBA00001936"/>
    </source>
</evidence>
<dbReference type="AlphaFoldDB" id="A0A399JF40"/>
<evidence type="ECO:0000256" key="6">
    <source>
        <dbReference type="ARBA" id="ARBA00023211"/>
    </source>
</evidence>
<dbReference type="Proteomes" id="UP000265419">
    <property type="component" value="Unassembled WGS sequence"/>
</dbReference>
<accession>A0A399JF40</accession>
<dbReference type="CDD" id="cd18870">
    <property type="entry name" value="NUDIX_AcylCoAdiphos_Nudt19"/>
    <property type="match status" value="1"/>
</dbReference>
<dbReference type="PROSITE" id="PS51462">
    <property type="entry name" value="NUDIX"/>
    <property type="match status" value="1"/>
</dbReference>
<keyword evidence="3" id="KW-0479">Metal-binding</keyword>
<comment type="cofactor">
    <cofactor evidence="1">
        <name>Mn(2+)</name>
        <dbReference type="ChEBI" id="CHEBI:29035"/>
    </cofactor>
</comment>
<name>A0A399JF40_9MICC</name>
<dbReference type="PANTHER" id="PTHR12318">
    <property type="entry name" value="TESTOSTERONE-REGULATED PROTEIN RP2"/>
    <property type="match status" value="1"/>
</dbReference>
<dbReference type="Gene3D" id="3.90.79.10">
    <property type="entry name" value="Nucleoside Triphosphate Pyrophosphohydrolase"/>
    <property type="match status" value="1"/>
</dbReference>
<dbReference type="InterPro" id="IPR015797">
    <property type="entry name" value="NUDIX_hydrolase-like_dom_sf"/>
</dbReference>
<comment type="caution">
    <text evidence="8">The sequence shown here is derived from an EMBL/GenBank/DDBJ whole genome shotgun (WGS) entry which is preliminary data.</text>
</comment>
<evidence type="ECO:0000256" key="3">
    <source>
        <dbReference type="ARBA" id="ARBA00022723"/>
    </source>
</evidence>